<dbReference type="InterPro" id="IPR035644">
    <property type="entry name" value="MraZ_C"/>
</dbReference>
<evidence type="ECO:0000313" key="3">
    <source>
        <dbReference type="Proteomes" id="UP000199214"/>
    </source>
</evidence>
<keyword evidence="3" id="KW-1185">Reference proteome</keyword>
<dbReference type="AlphaFoldDB" id="A0A1H7Q6D9"/>
<protein>
    <submittedName>
        <fullName evidence="2">MraZ protein</fullName>
    </submittedName>
</protein>
<keyword evidence="1" id="KW-1133">Transmembrane helix</keyword>
<dbReference type="Proteomes" id="UP000199214">
    <property type="component" value="Unassembled WGS sequence"/>
</dbReference>
<dbReference type="OrthoDB" id="9807753at2"/>
<evidence type="ECO:0000313" key="2">
    <source>
        <dbReference type="EMBL" id="SEL43055.1"/>
    </source>
</evidence>
<sequence>MAERVDYQGKGLGLVDDKGRVAIPNSLRAALAKNSPRDDGKDGGTVIIAAHPHYRCLIAYDPGFVPIHKAKLEAREAAGELKDGRTDWNILDRAGAAEPLPFDGSGRFIMPAFERRYARIGGAAVFLGSFNWVTIWSPALLLETDDVDPFIREFVEFTCEEKGIAL</sequence>
<dbReference type="EMBL" id="FNZZ01000003">
    <property type="protein sequence ID" value="SEL43055.1"/>
    <property type="molecule type" value="Genomic_DNA"/>
</dbReference>
<gene>
    <name evidence="2" type="ORF">SAMN05216382_2034</name>
</gene>
<accession>A0A1H7Q6D9</accession>
<dbReference type="InterPro" id="IPR035642">
    <property type="entry name" value="MraZ_N"/>
</dbReference>
<dbReference type="SUPFAM" id="SSF89447">
    <property type="entry name" value="AbrB/MazE/MraZ-like"/>
    <property type="match status" value="1"/>
</dbReference>
<dbReference type="RefSeq" id="WP_093006043.1">
    <property type="nucleotide sequence ID" value="NZ_FNZZ01000003.1"/>
</dbReference>
<dbReference type="CDD" id="cd16320">
    <property type="entry name" value="MraZ_N"/>
    <property type="match status" value="1"/>
</dbReference>
<name>A0A1H7Q6D9_9SPHN</name>
<feature type="transmembrane region" description="Helical" evidence="1">
    <location>
        <begin position="117"/>
        <end position="136"/>
    </location>
</feature>
<keyword evidence="1" id="KW-0812">Transmembrane</keyword>
<dbReference type="InterPro" id="IPR038619">
    <property type="entry name" value="MraZ_sf"/>
</dbReference>
<keyword evidence="1" id="KW-0472">Membrane</keyword>
<dbReference type="Gene3D" id="3.40.1550.20">
    <property type="entry name" value="Transcriptional regulator MraZ domain"/>
    <property type="match status" value="1"/>
</dbReference>
<dbReference type="InterPro" id="IPR037914">
    <property type="entry name" value="SpoVT-AbrB_sf"/>
</dbReference>
<organism evidence="2 3">
    <name type="scientific">Sphingomonas palmae</name>
    <dbReference type="NCBI Taxonomy" id="1855283"/>
    <lineage>
        <taxon>Bacteria</taxon>
        <taxon>Pseudomonadati</taxon>
        <taxon>Pseudomonadota</taxon>
        <taxon>Alphaproteobacteria</taxon>
        <taxon>Sphingomonadales</taxon>
        <taxon>Sphingomonadaceae</taxon>
        <taxon>Sphingomonas</taxon>
    </lineage>
</organism>
<dbReference type="STRING" id="1855283.SAMN05216382_2034"/>
<dbReference type="CDD" id="cd16321">
    <property type="entry name" value="MraZ_C"/>
    <property type="match status" value="1"/>
</dbReference>
<proteinExistence type="predicted"/>
<reference evidence="3" key="1">
    <citation type="submission" date="2016-10" db="EMBL/GenBank/DDBJ databases">
        <authorList>
            <person name="Varghese N."/>
            <person name="Submissions S."/>
        </authorList>
    </citation>
    <scope>NUCLEOTIDE SEQUENCE [LARGE SCALE GENOMIC DNA]</scope>
    <source>
        <strain evidence="3">JS21-1</strain>
    </source>
</reference>
<evidence type="ECO:0000256" key="1">
    <source>
        <dbReference type="SAM" id="Phobius"/>
    </source>
</evidence>